<keyword evidence="2" id="KW-1185">Reference proteome</keyword>
<dbReference type="RefSeq" id="XP_070333632.1">
    <property type="nucleotide sequence ID" value="XM_070477531.1"/>
</dbReference>
<reference evidence="3" key="2">
    <citation type="submission" date="2025-08" db="UniProtKB">
        <authorList>
            <consortium name="RefSeq"/>
        </authorList>
    </citation>
    <scope>IDENTIFICATION</scope>
    <source>
        <tissue evidence="3">Tongue muscle</tissue>
    </source>
</reference>
<dbReference type="GeneID" id="139038643"/>
<feature type="compositionally biased region" description="Basic and acidic residues" evidence="1">
    <location>
        <begin position="36"/>
        <end position="45"/>
    </location>
</feature>
<organism evidence="2 3">
    <name type="scientific">Odocoileus virginianus</name>
    <name type="common">White-tailed deer</name>
    <dbReference type="NCBI Taxonomy" id="9874"/>
    <lineage>
        <taxon>Eukaryota</taxon>
        <taxon>Metazoa</taxon>
        <taxon>Chordata</taxon>
        <taxon>Craniata</taxon>
        <taxon>Vertebrata</taxon>
        <taxon>Euteleostomi</taxon>
        <taxon>Mammalia</taxon>
        <taxon>Eutheria</taxon>
        <taxon>Laurasiatheria</taxon>
        <taxon>Artiodactyla</taxon>
        <taxon>Ruminantia</taxon>
        <taxon>Pecora</taxon>
        <taxon>Cervidae</taxon>
        <taxon>Odocoileinae</taxon>
        <taxon>Odocoileus</taxon>
    </lineage>
</organism>
<reference evidence="2" key="1">
    <citation type="journal article" date="2022" name="J. Hered.">
        <title>A De Novo Chromosome-Level Genome Assembly of the White-Tailed Deer, Odocoileus Virginianus.</title>
        <authorList>
            <person name="London E.W."/>
            <person name="Roca A.L."/>
            <person name="Novakofski J.E."/>
            <person name="Mateus-Pinilla N.E."/>
        </authorList>
    </citation>
    <scope>NUCLEOTIDE SEQUENCE [LARGE SCALE GENOMIC DNA]</scope>
</reference>
<feature type="region of interest" description="Disordered" evidence="1">
    <location>
        <begin position="1"/>
        <end position="159"/>
    </location>
</feature>
<dbReference type="Proteomes" id="UP001652640">
    <property type="component" value="Chromosome 16"/>
</dbReference>
<feature type="compositionally biased region" description="Basic residues" evidence="1">
    <location>
        <begin position="70"/>
        <end position="86"/>
    </location>
</feature>
<sequence>MVPPGGSTPLSEERNCIKRRIPTPELRGGRKTHSTLRLEESENIKSRARPRGSAARRGWGPGCGCALRTLCRRRGSRRRPHRKRPGRPAGAERGPRVARLAGLGGAHHRRRRGRGAQAGPGRRGGAARLSPPRTALGPAAVRGEARRPGGRAPLGTTGGQTPAFACVAASARAAGPWGVRARSAAGGAQGGAKARRGR</sequence>
<evidence type="ECO:0000313" key="2">
    <source>
        <dbReference type="Proteomes" id="UP001652640"/>
    </source>
</evidence>
<evidence type="ECO:0000256" key="1">
    <source>
        <dbReference type="SAM" id="MobiDB-lite"/>
    </source>
</evidence>
<proteinExistence type="predicted"/>
<protein>
    <submittedName>
        <fullName evidence="3">Uncharacterized protein</fullName>
    </submittedName>
</protein>
<gene>
    <name evidence="3" type="primary">LOC139038643</name>
</gene>
<accession>A0ABM4J0N7</accession>
<evidence type="ECO:0000313" key="3">
    <source>
        <dbReference type="RefSeq" id="XP_070333632.1"/>
    </source>
</evidence>
<name>A0ABM4J0N7_ODOVR</name>